<keyword evidence="3" id="KW-0227">DNA damage</keyword>
<evidence type="ECO:0000256" key="1">
    <source>
        <dbReference type="ARBA" id="ARBA00008136"/>
    </source>
</evidence>
<dbReference type="GO" id="GO:0006508">
    <property type="term" value="P:proteolysis"/>
    <property type="evidence" value="ECO:0007669"/>
    <property type="project" value="UniProtKB-KW"/>
</dbReference>
<reference evidence="9" key="1">
    <citation type="submission" date="2022-02" db="EMBL/GenBank/DDBJ databases">
        <authorList>
            <person name="Leng L."/>
        </authorList>
    </citation>
    <scope>NUCLEOTIDE SEQUENCE</scope>
    <source>
        <strain evidence="9">JI</strain>
    </source>
</reference>
<dbReference type="GO" id="GO:0008233">
    <property type="term" value="F:peptidase activity"/>
    <property type="evidence" value="ECO:0007669"/>
    <property type="project" value="UniProtKB-KW"/>
</dbReference>
<evidence type="ECO:0000313" key="9">
    <source>
        <dbReference type="EMBL" id="MDF9408263.1"/>
    </source>
</evidence>
<evidence type="ECO:0000256" key="7">
    <source>
        <dbReference type="ARBA" id="ARBA00023239"/>
    </source>
</evidence>
<dbReference type="SUPFAM" id="SSF143081">
    <property type="entry name" value="BB1717-like"/>
    <property type="match status" value="1"/>
</dbReference>
<dbReference type="EMBL" id="JAKOAV010000012">
    <property type="protein sequence ID" value="MDF9408263.1"/>
    <property type="molecule type" value="Genomic_DNA"/>
</dbReference>
<dbReference type="EC" id="3.4.-.-" evidence="8"/>
<dbReference type="Pfam" id="PF02586">
    <property type="entry name" value="SRAP"/>
    <property type="match status" value="1"/>
</dbReference>
<dbReference type="PANTHER" id="PTHR13604">
    <property type="entry name" value="DC12-RELATED"/>
    <property type="match status" value="1"/>
</dbReference>
<keyword evidence="2 8" id="KW-0645">Protease</keyword>
<dbReference type="GO" id="GO:0003697">
    <property type="term" value="F:single-stranded DNA binding"/>
    <property type="evidence" value="ECO:0007669"/>
    <property type="project" value="InterPro"/>
</dbReference>
<dbReference type="AlphaFoldDB" id="A0A9X4JW03"/>
<dbReference type="InterPro" id="IPR036590">
    <property type="entry name" value="SRAP-like"/>
</dbReference>
<comment type="similarity">
    <text evidence="1 8">Belongs to the SOS response-associated peptidase family.</text>
</comment>
<keyword evidence="10" id="KW-1185">Reference proteome</keyword>
<evidence type="ECO:0000256" key="4">
    <source>
        <dbReference type="ARBA" id="ARBA00022801"/>
    </source>
</evidence>
<keyword evidence="5" id="KW-0190">Covalent protein-DNA linkage</keyword>
<evidence type="ECO:0000256" key="2">
    <source>
        <dbReference type="ARBA" id="ARBA00022670"/>
    </source>
</evidence>
<proteinExistence type="inferred from homology"/>
<name>A0A9X4JW03_9FIRM</name>
<protein>
    <recommendedName>
        <fullName evidence="8">Abasic site processing protein</fullName>
        <ecNumber evidence="8">3.4.-.-</ecNumber>
    </recommendedName>
</protein>
<keyword evidence="7" id="KW-0456">Lyase</keyword>
<evidence type="ECO:0000256" key="5">
    <source>
        <dbReference type="ARBA" id="ARBA00023124"/>
    </source>
</evidence>
<evidence type="ECO:0000256" key="3">
    <source>
        <dbReference type="ARBA" id="ARBA00022763"/>
    </source>
</evidence>
<dbReference type="RefSeq" id="WP_277443567.1">
    <property type="nucleotide sequence ID" value="NZ_JAKOAV010000012.1"/>
</dbReference>
<evidence type="ECO:0000313" key="10">
    <source>
        <dbReference type="Proteomes" id="UP001154312"/>
    </source>
</evidence>
<dbReference type="GO" id="GO:0016829">
    <property type="term" value="F:lyase activity"/>
    <property type="evidence" value="ECO:0007669"/>
    <property type="project" value="UniProtKB-KW"/>
</dbReference>
<evidence type="ECO:0000256" key="6">
    <source>
        <dbReference type="ARBA" id="ARBA00023125"/>
    </source>
</evidence>
<dbReference type="InterPro" id="IPR003738">
    <property type="entry name" value="SRAP"/>
</dbReference>
<evidence type="ECO:0000256" key="8">
    <source>
        <dbReference type="RuleBase" id="RU364100"/>
    </source>
</evidence>
<dbReference type="GO" id="GO:0106300">
    <property type="term" value="P:protein-DNA covalent cross-linking repair"/>
    <property type="evidence" value="ECO:0007669"/>
    <property type="project" value="InterPro"/>
</dbReference>
<dbReference type="PANTHER" id="PTHR13604:SF0">
    <property type="entry name" value="ABASIC SITE PROCESSING PROTEIN HMCES"/>
    <property type="match status" value="1"/>
</dbReference>
<keyword evidence="6" id="KW-0238">DNA-binding</keyword>
<comment type="caution">
    <text evidence="9">The sequence shown here is derived from an EMBL/GenBank/DDBJ whole genome shotgun (WGS) entry which is preliminary data.</text>
</comment>
<keyword evidence="4 8" id="KW-0378">Hydrolase</keyword>
<dbReference type="Proteomes" id="UP001154312">
    <property type="component" value="Unassembled WGS sequence"/>
</dbReference>
<organism evidence="9 10">
    <name type="scientific">Pelotomaculum isophthalicicum JI</name>
    <dbReference type="NCBI Taxonomy" id="947010"/>
    <lineage>
        <taxon>Bacteria</taxon>
        <taxon>Bacillati</taxon>
        <taxon>Bacillota</taxon>
        <taxon>Clostridia</taxon>
        <taxon>Eubacteriales</taxon>
        <taxon>Desulfotomaculaceae</taxon>
        <taxon>Pelotomaculum</taxon>
    </lineage>
</organism>
<sequence length="220" mass="24753">MCGRFTLSTDSDELRICFNLEENFDYTPQYNIAPGADVPVIVNNSGGRKVSLMRWGLVPHWAKDKKIGYKMINARAETVEQKPAFRDAFLRRRCLVPADGFFEWRKAGGKKYPMYINLPGKSLFAFAGIWDSWTAPDGIIINSCSIITTPANAFMSNIHVRMPAILAGEREYKVWLEADHVMAKELLQPYEGILTAYNVSTIVNSPGVNSPLCVEKIDQI</sequence>
<accession>A0A9X4JW03</accession>
<dbReference type="Gene3D" id="3.90.1680.10">
    <property type="entry name" value="SOS response associated peptidase-like"/>
    <property type="match status" value="1"/>
</dbReference>
<gene>
    <name evidence="9" type="ORF">L7E55_07805</name>
</gene>